<dbReference type="EMBL" id="LAZR01030845">
    <property type="protein sequence ID" value="KKL55424.1"/>
    <property type="molecule type" value="Genomic_DNA"/>
</dbReference>
<accession>A0A0F9D1M7</accession>
<name>A0A0F9D1M7_9ZZZZ</name>
<sequence length="192" mass="22652">MSLSHKPLSYGIKRPEVRRVAQGNPLLSEREVIKIIDNILNDVFKLVLRDVVKWINKFVAKRTGQLRDNLILNLTSSRVKNYTMVFILRTSIDYAEKVSKYKTSQVRHSGAREHYVTYTTKKGKKYRPYAYAYYGGHYGRIRLNDPQAIGNFFRMMVAYTVSSILRNLKKVKREYSAKTKMKYKEMKIIKLW</sequence>
<dbReference type="AlphaFoldDB" id="A0A0F9D1M7"/>
<gene>
    <name evidence="1" type="ORF">LCGC14_2255550</name>
</gene>
<reference evidence="1" key="1">
    <citation type="journal article" date="2015" name="Nature">
        <title>Complex archaea that bridge the gap between prokaryotes and eukaryotes.</title>
        <authorList>
            <person name="Spang A."/>
            <person name="Saw J.H."/>
            <person name="Jorgensen S.L."/>
            <person name="Zaremba-Niedzwiedzka K."/>
            <person name="Martijn J."/>
            <person name="Lind A.E."/>
            <person name="van Eijk R."/>
            <person name="Schleper C."/>
            <person name="Guy L."/>
            <person name="Ettema T.J."/>
        </authorList>
    </citation>
    <scope>NUCLEOTIDE SEQUENCE</scope>
</reference>
<evidence type="ECO:0000313" key="1">
    <source>
        <dbReference type="EMBL" id="KKL55424.1"/>
    </source>
</evidence>
<comment type="caution">
    <text evidence="1">The sequence shown here is derived from an EMBL/GenBank/DDBJ whole genome shotgun (WGS) entry which is preliminary data.</text>
</comment>
<organism evidence="1">
    <name type="scientific">marine sediment metagenome</name>
    <dbReference type="NCBI Taxonomy" id="412755"/>
    <lineage>
        <taxon>unclassified sequences</taxon>
        <taxon>metagenomes</taxon>
        <taxon>ecological metagenomes</taxon>
    </lineage>
</organism>
<protein>
    <submittedName>
        <fullName evidence="1">Uncharacterized protein</fullName>
    </submittedName>
</protein>
<proteinExistence type="predicted"/>